<accession>A0A699HW63</accession>
<name>A0A699HW63_TANCI</name>
<comment type="caution">
    <text evidence="1">The sequence shown here is derived from an EMBL/GenBank/DDBJ whole genome shotgun (WGS) entry which is preliminary data.</text>
</comment>
<sequence length="177" mass="19368">SCNFEKIAQLVPELLSLTCDGFGFDLWAEIVPELDSLINGASIERELLDSAASTGAYIPYYVSVEKSYSYVKKKGMHKPNIRSDIVWGISHGGSDTLLSGSALANLSHYTVSHVGLDLVETGELCRRGFGYAIIVKGLRRAVWDNKGLCSFDEYPNDVMHRGFVTVGERASVAFVKA</sequence>
<reference evidence="1" key="1">
    <citation type="journal article" date="2019" name="Sci. Rep.">
        <title>Draft genome of Tanacetum cinerariifolium, the natural source of mosquito coil.</title>
        <authorList>
            <person name="Yamashiro T."/>
            <person name="Shiraishi A."/>
            <person name="Satake H."/>
            <person name="Nakayama K."/>
        </authorList>
    </citation>
    <scope>NUCLEOTIDE SEQUENCE</scope>
</reference>
<organism evidence="1">
    <name type="scientific">Tanacetum cinerariifolium</name>
    <name type="common">Dalmatian daisy</name>
    <name type="synonym">Chrysanthemum cinerariifolium</name>
    <dbReference type="NCBI Taxonomy" id="118510"/>
    <lineage>
        <taxon>Eukaryota</taxon>
        <taxon>Viridiplantae</taxon>
        <taxon>Streptophyta</taxon>
        <taxon>Embryophyta</taxon>
        <taxon>Tracheophyta</taxon>
        <taxon>Spermatophyta</taxon>
        <taxon>Magnoliopsida</taxon>
        <taxon>eudicotyledons</taxon>
        <taxon>Gunneridae</taxon>
        <taxon>Pentapetalae</taxon>
        <taxon>asterids</taxon>
        <taxon>campanulids</taxon>
        <taxon>Asterales</taxon>
        <taxon>Asteraceae</taxon>
        <taxon>Asteroideae</taxon>
        <taxon>Anthemideae</taxon>
        <taxon>Anthemidinae</taxon>
        <taxon>Tanacetum</taxon>
    </lineage>
</organism>
<proteinExistence type="predicted"/>
<dbReference type="AlphaFoldDB" id="A0A699HW63"/>
<protein>
    <submittedName>
        <fullName evidence="1">Uncharacterized protein</fullName>
    </submittedName>
</protein>
<dbReference type="EMBL" id="BKCJ010221292">
    <property type="protein sequence ID" value="GEY90758.1"/>
    <property type="molecule type" value="Genomic_DNA"/>
</dbReference>
<evidence type="ECO:0000313" key="1">
    <source>
        <dbReference type="EMBL" id="GEY90758.1"/>
    </source>
</evidence>
<feature type="non-terminal residue" evidence="1">
    <location>
        <position position="1"/>
    </location>
</feature>
<gene>
    <name evidence="1" type="ORF">Tci_462732</name>
</gene>